<feature type="transmembrane region" description="Helical" evidence="5">
    <location>
        <begin position="216"/>
        <end position="249"/>
    </location>
</feature>
<evidence type="ECO:0000256" key="3">
    <source>
        <dbReference type="ARBA" id="ARBA00022989"/>
    </source>
</evidence>
<dbReference type="PANTHER" id="PTHR22950">
    <property type="entry name" value="AMINO ACID TRANSPORTER"/>
    <property type="match status" value="1"/>
</dbReference>
<feature type="domain" description="Amino acid transporter transmembrane" evidence="6">
    <location>
        <begin position="9"/>
        <end position="82"/>
    </location>
</feature>
<reference evidence="7 8" key="1">
    <citation type="submission" date="2022-12" db="EMBL/GenBank/DDBJ databases">
        <title>Chromosome-level genome of Tegillarca granosa.</title>
        <authorList>
            <person name="Kim J."/>
        </authorList>
    </citation>
    <scope>NUCLEOTIDE SEQUENCE [LARGE SCALE GENOMIC DNA]</scope>
    <source>
        <strain evidence="7">Teg-2019</strain>
        <tissue evidence="7">Adductor muscle</tissue>
    </source>
</reference>
<proteinExistence type="predicted"/>
<name>A0ABQ9EB55_TEGGR</name>
<evidence type="ECO:0000256" key="1">
    <source>
        <dbReference type="ARBA" id="ARBA00004141"/>
    </source>
</evidence>
<comment type="caution">
    <text evidence="7">The sequence shown here is derived from an EMBL/GenBank/DDBJ whole genome shotgun (WGS) entry which is preliminary data.</text>
</comment>
<dbReference type="Proteomes" id="UP001217089">
    <property type="component" value="Unassembled WGS sequence"/>
</dbReference>
<organism evidence="7 8">
    <name type="scientific">Tegillarca granosa</name>
    <name type="common">Malaysian cockle</name>
    <name type="synonym">Anadara granosa</name>
    <dbReference type="NCBI Taxonomy" id="220873"/>
    <lineage>
        <taxon>Eukaryota</taxon>
        <taxon>Metazoa</taxon>
        <taxon>Spiralia</taxon>
        <taxon>Lophotrochozoa</taxon>
        <taxon>Mollusca</taxon>
        <taxon>Bivalvia</taxon>
        <taxon>Autobranchia</taxon>
        <taxon>Pteriomorphia</taxon>
        <taxon>Arcoida</taxon>
        <taxon>Arcoidea</taxon>
        <taxon>Arcidae</taxon>
        <taxon>Tegillarca</taxon>
    </lineage>
</organism>
<keyword evidence="2 5" id="KW-0812">Transmembrane</keyword>
<dbReference type="EMBL" id="JARBDR010000917">
    <property type="protein sequence ID" value="KAJ8302568.1"/>
    <property type="molecule type" value="Genomic_DNA"/>
</dbReference>
<sequence>MVEHFDNIVLSLITILTMTTIAYCSDISHSFTYEGAVRTVCGTTAYRITAVTLAVHSFFSCVVILVIIGDQWKEIFLFVARDHYCIVKPWYMHKAYIGHLPIIPIYSCMTVRKLKTFCCSVTVAVFMCTVFYGLTGMFGYLTFGDSVTSNIFLSYEPSPEIFVGVLMLSLKTYTNYPIIAFSGREALLSLWEEFSEYSEEEKIECEKKRRIIISSIWFIMSLAFALYIPFIGIIVRYQGVLAFLFVLIYP</sequence>
<evidence type="ECO:0000313" key="7">
    <source>
        <dbReference type="EMBL" id="KAJ8302568.1"/>
    </source>
</evidence>
<feature type="transmembrane region" description="Helical" evidence="5">
    <location>
        <begin position="117"/>
        <end position="141"/>
    </location>
</feature>
<evidence type="ECO:0000256" key="4">
    <source>
        <dbReference type="ARBA" id="ARBA00023136"/>
    </source>
</evidence>
<keyword evidence="8" id="KW-1185">Reference proteome</keyword>
<evidence type="ECO:0000256" key="5">
    <source>
        <dbReference type="SAM" id="Phobius"/>
    </source>
</evidence>
<comment type="subcellular location">
    <subcellularLocation>
        <location evidence="1">Membrane</location>
        <topology evidence="1">Multi-pass membrane protein</topology>
    </subcellularLocation>
</comment>
<keyword evidence="4 5" id="KW-0472">Membrane</keyword>
<gene>
    <name evidence="7" type="ORF">KUTeg_018964</name>
</gene>
<feature type="domain" description="Amino acid transporter transmembrane" evidence="6">
    <location>
        <begin position="95"/>
        <end position="250"/>
    </location>
</feature>
<feature type="non-terminal residue" evidence="7">
    <location>
        <position position="250"/>
    </location>
</feature>
<dbReference type="InterPro" id="IPR013057">
    <property type="entry name" value="AA_transpt_TM"/>
</dbReference>
<accession>A0ABQ9EB55</accession>
<feature type="transmembrane region" description="Helical" evidence="5">
    <location>
        <begin position="48"/>
        <end position="68"/>
    </location>
</feature>
<dbReference type="PANTHER" id="PTHR22950:SF652">
    <property type="entry name" value="TRANSMEMBRANE AMINO ACID TRANSPORTER FAMILY PROTEIN"/>
    <property type="match status" value="1"/>
</dbReference>
<evidence type="ECO:0000256" key="2">
    <source>
        <dbReference type="ARBA" id="ARBA00022692"/>
    </source>
</evidence>
<protein>
    <recommendedName>
        <fullName evidence="6">Amino acid transporter transmembrane domain-containing protein</fullName>
    </recommendedName>
</protein>
<feature type="transmembrane region" description="Helical" evidence="5">
    <location>
        <begin position="161"/>
        <end position="181"/>
    </location>
</feature>
<evidence type="ECO:0000313" key="8">
    <source>
        <dbReference type="Proteomes" id="UP001217089"/>
    </source>
</evidence>
<keyword evidence="3 5" id="KW-1133">Transmembrane helix</keyword>
<evidence type="ECO:0000259" key="6">
    <source>
        <dbReference type="Pfam" id="PF01490"/>
    </source>
</evidence>
<dbReference type="Pfam" id="PF01490">
    <property type="entry name" value="Aa_trans"/>
    <property type="match status" value="2"/>
</dbReference>